<dbReference type="Gene3D" id="1.20.1080.10">
    <property type="entry name" value="Glycerol uptake facilitator protein"/>
    <property type="match status" value="1"/>
</dbReference>
<evidence type="ECO:0000256" key="6">
    <source>
        <dbReference type="ARBA" id="ARBA00022989"/>
    </source>
</evidence>
<reference evidence="10 11" key="1">
    <citation type="submission" date="2020-08" db="EMBL/GenBank/DDBJ databases">
        <authorList>
            <person name="Hejnol A."/>
        </authorList>
    </citation>
    <scope>NUCLEOTIDE SEQUENCE [LARGE SCALE GENOMIC DNA]</scope>
</reference>
<evidence type="ECO:0000256" key="5">
    <source>
        <dbReference type="ARBA" id="ARBA00022692"/>
    </source>
</evidence>
<dbReference type="EMBL" id="CAJFCJ010000005">
    <property type="protein sequence ID" value="CAD5114873.1"/>
    <property type="molecule type" value="Genomic_DNA"/>
</dbReference>
<dbReference type="SUPFAM" id="SSF81338">
    <property type="entry name" value="Aquaporin-like"/>
    <property type="match status" value="1"/>
</dbReference>
<name>A0A7I8VFV5_9ANNE</name>
<dbReference type="CDD" id="cd00333">
    <property type="entry name" value="MIP"/>
    <property type="match status" value="1"/>
</dbReference>
<dbReference type="Pfam" id="PF00230">
    <property type="entry name" value="MIP"/>
    <property type="match status" value="1"/>
</dbReference>
<accession>A0A7I8VFV5</accession>
<organism evidence="10 11">
    <name type="scientific">Dimorphilus gyrociliatus</name>
    <dbReference type="NCBI Taxonomy" id="2664684"/>
    <lineage>
        <taxon>Eukaryota</taxon>
        <taxon>Metazoa</taxon>
        <taxon>Spiralia</taxon>
        <taxon>Lophotrochozoa</taxon>
        <taxon>Annelida</taxon>
        <taxon>Polychaeta</taxon>
        <taxon>Polychaeta incertae sedis</taxon>
        <taxon>Dinophilidae</taxon>
        <taxon>Dimorphilus</taxon>
    </lineage>
</organism>
<proteinExistence type="inferred from homology"/>
<dbReference type="PRINTS" id="PR00783">
    <property type="entry name" value="MINTRINSICP"/>
</dbReference>
<evidence type="ECO:0000256" key="9">
    <source>
        <dbReference type="SAM" id="Phobius"/>
    </source>
</evidence>
<dbReference type="InterPro" id="IPR023271">
    <property type="entry name" value="Aquaporin-like"/>
</dbReference>
<dbReference type="InterPro" id="IPR022357">
    <property type="entry name" value="MIP_CS"/>
</dbReference>
<dbReference type="InterPro" id="IPR034294">
    <property type="entry name" value="Aquaporin_transptr"/>
</dbReference>
<protein>
    <submittedName>
        <fullName evidence="10">DgyrCDS3906</fullName>
    </submittedName>
</protein>
<dbReference type="NCBIfam" id="TIGR00861">
    <property type="entry name" value="MIP"/>
    <property type="match status" value="1"/>
</dbReference>
<feature type="transmembrane region" description="Helical" evidence="9">
    <location>
        <begin position="125"/>
        <end position="146"/>
    </location>
</feature>
<comment type="caution">
    <text evidence="10">The sequence shown here is derived from an EMBL/GenBank/DDBJ whole genome shotgun (WGS) entry which is preliminary data.</text>
</comment>
<sequence>MPACLDKTCRLEKLDVCELAGRKKRRKRKRCRHCGVNWKSELTSFAFWKAVRCEFLATLFYVLIGCGASLIWSRETPTSQLQMSIAFGLSATGMLQCVGHVSGAHMNPAITVSMLVTRNITILRSFVYALSQCIGAIAGAGILYGITPSRVRSIQPIGVTRVQEEVSLGQAFGVEFLATFLLVLTVFSRTQKPMSIGLGVSLSHLFAYNYTGAGMNPARSLGPALINNSWTDHWVYWVGPLLGGIIGAFTYEYTHDANDNDIKRTLKKKRLDDIERTANIQSCTSASTEIAFTPTPTSEDLKL</sequence>
<dbReference type="Proteomes" id="UP000549394">
    <property type="component" value="Unassembled WGS sequence"/>
</dbReference>
<keyword evidence="4" id="KW-1003">Cell membrane</keyword>
<dbReference type="InterPro" id="IPR000425">
    <property type="entry name" value="MIP"/>
</dbReference>
<comment type="similarity">
    <text evidence="2 8">Belongs to the MIP/aquaporin (TC 1.A.8) family.</text>
</comment>
<feature type="transmembrane region" description="Helical" evidence="9">
    <location>
        <begin position="55"/>
        <end position="73"/>
    </location>
</feature>
<evidence type="ECO:0000313" key="10">
    <source>
        <dbReference type="EMBL" id="CAD5114873.1"/>
    </source>
</evidence>
<evidence type="ECO:0000256" key="8">
    <source>
        <dbReference type="RuleBase" id="RU000477"/>
    </source>
</evidence>
<feature type="transmembrane region" description="Helical" evidence="9">
    <location>
        <begin position="166"/>
        <end position="187"/>
    </location>
</feature>
<dbReference type="PROSITE" id="PS00221">
    <property type="entry name" value="MIP"/>
    <property type="match status" value="1"/>
</dbReference>
<evidence type="ECO:0000256" key="3">
    <source>
        <dbReference type="ARBA" id="ARBA00022448"/>
    </source>
</evidence>
<evidence type="ECO:0000256" key="1">
    <source>
        <dbReference type="ARBA" id="ARBA00004651"/>
    </source>
</evidence>
<evidence type="ECO:0000256" key="2">
    <source>
        <dbReference type="ARBA" id="ARBA00006175"/>
    </source>
</evidence>
<feature type="transmembrane region" description="Helical" evidence="9">
    <location>
        <begin position="85"/>
        <end position="104"/>
    </location>
</feature>
<evidence type="ECO:0000313" key="11">
    <source>
        <dbReference type="Proteomes" id="UP000549394"/>
    </source>
</evidence>
<keyword evidence="11" id="KW-1185">Reference proteome</keyword>
<dbReference type="PANTHER" id="PTHR19139">
    <property type="entry name" value="AQUAPORIN TRANSPORTER"/>
    <property type="match status" value="1"/>
</dbReference>
<feature type="transmembrane region" description="Helical" evidence="9">
    <location>
        <begin position="234"/>
        <end position="254"/>
    </location>
</feature>
<dbReference type="AlphaFoldDB" id="A0A7I8VFV5"/>
<dbReference type="PANTHER" id="PTHR19139:SF199">
    <property type="entry name" value="MIP17260P"/>
    <property type="match status" value="1"/>
</dbReference>
<keyword evidence="7 9" id="KW-0472">Membrane</keyword>
<dbReference type="GO" id="GO:0005886">
    <property type="term" value="C:plasma membrane"/>
    <property type="evidence" value="ECO:0007669"/>
    <property type="project" value="UniProtKB-SubCell"/>
</dbReference>
<gene>
    <name evidence="10" type="ORF">DGYR_LOCUS3676</name>
</gene>
<dbReference type="GO" id="GO:0015250">
    <property type="term" value="F:water channel activity"/>
    <property type="evidence" value="ECO:0007669"/>
    <property type="project" value="TreeGrafter"/>
</dbReference>
<evidence type="ECO:0000256" key="4">
    <source>
        <dbReference type="ARBA" id="ARBA00022475"/>
    </source>
</evidence>
<keyword evidence="5 8" id="KW-0812">Transmembrane</keyword>
<dbReference type="OrthoDB" id="3222at2759"/>
<feature type="transmembrane region" description="Helical" evidence="9">
    <location>
        <begin position="194"/>
        <end position="214"/>
    </location>
</feature>
<evidence type="ECO:0000256" key="7">
    <source>
        <dbReference type="ARBA" id="ARBA00023136"/>
    </source>
</evidence>
<comment type="subcellular location">
    <subcellularLocation>
        <location evidence="1">Cell membrane</location>
        <topology evidence="1">Multi-pass membrane protein</topology>
    </subcellularLocation>
</comment>
<keyword evidence="3 8" id="KW-0813">Transport</keyword>
<keyword evidence="6 9" id="KW-1133">Transmembrane helix</keyword>